<name>A0A2Z3JSW6_9DEIO</name>
<evidence type="ECO:0000313" key="1">
    <source>
        <dbReference type="EMBL" id="AWN24328.1"/>
    </source>
</evidence>
<protein>
    <submittedName>
        <fullName evidence="1">Uncharacterized protein</fullName>
    </submittedName>
</protein>
<gene>
    <name evidence="1" type="ORF">DKM44_14735</name>
</gene>
<dbReference type="EMBL" id="CP029494">
    <property type="protein sequence ID" value="AWN24328.1"/>
    <property type="molecule type" value="Genomic_DNA"/>
</dbReference>
<dbReference type="AlphaFoldDB" id="A0A2Z3JSW6"/>
<organism evidence="1 2">
    <name type="scientific">Deinococcus irradiatisoli</name>
    <dbReference type="NCBI Taxonomy" id="2202254"/>
    <lineage>
        <taxon>Bacteria</taxon>
        <taxon>Thermotogati</taxon>
        <taxon>Deinococcota</taxon>
        <taxon>Deinococci</taxon>
        <taxon>Deinococcales</taxon>
        <taxon>Deinococcaceae</taxon>
        <taxon>Deinococcus</taxon>
    </lineage>
</organism>
<evidence type="ECO:0000313" key="2">
    <source>
        <dbReference type="Proteomes" id="UP000245368"/>
    </source>
</evidence>
<accession>A0A2Z3JSW6</accession>
<sequence>MPNPFIAAHLSLNMSLSFRKTFCEGRETLRWYLVQRRSHLGIWTRSKGQLSTRSHTEFATALLLTLGVRFSGDEVDLLTLLVLALLKKTL</sequence>
<reference evidence="1 2" key="1">
    <citation type="submission" date="2018-05" db="EMBL/GenBank/DDBJ databases">
        <title>Complete Genome Sequence of Deinococcus sp. strain 17bor-2.</title>
        <authorList>
            <person name="Srinivasan S."/>
        </authorList>
    </citation>
    <scope>NUCLEOTIDE SEQUENCE [LARGE SCALE GENOMIC DNA]</scope>
    <source>
        <strain evidence="1 2">17bor-2</strain>
    </source>
</reference>
<dbReference type="KEGG" id="dez:DKM44_14735"/>
<keyword evidence="2" id="KW-1185">Reference proteome</keyword>
<proteinExistence type="predicted"/>
<dbReference type="Proteomes" id="UP000245368">
    <property type="component" value="Chromosome"/>
</dbReference>